<accession>B9FPV0</accession>
<sequence length="134" mass="14184">MTPRTAAALSGRLLRGKKAVNLAPEQVPKLLATLASPARLEEDGARLRHPPAPATRSRKFLAGMTEVGAIRVLFDYMRRAGWSLGGTVDQFSAARRGGVPVDGATVSCVLKVCGFGAGQSSWVAAALPVRRMWA</sequence>
<dbReference type="AlphaFoldDB" id="B9FPV0"/>
<gene>
    <name evidence="1" type="ORF">OsJ_18719</name>
</gene>
<reference evidence="1" key="2">
    <citation type="submission" date="2008-12" db="EMBL/GenBank/DDBJ databases">
        <title>Improved gene annotation of the rice (Oryza sativa) genomes.</title>
        <authorList>
            <person name="Wang J."/>
            <person name="Li R."/>
            <person name="Fan W."/>
            <person name="Huang Q."/>
            <person name="Zhang J."/>
            <person name="Zhou Y."/>
            <person name="Hu Y."/>
            <person name="Zi S."/>
            <person name="Li J."/>
            <person name="Ni P."/>
            <person name="Zheng H."/>
            <person name="Zhang Y."/>
            <person name="Zhao M."/>
            <person name="Hao Q."/>
            <person name="McDermott J."/>
            <person name="Samudrala R."/>
            <person name="Kristiansen K."/>
            <person name="Wong G.K.-S."/>
        </authorList>
    </citation>
    <scope>NUCLEOTIDE SEQUENCE</scope>
</reference>
<protein>
    <submittedName>
        <fullName evidence="1">Uncharacterized protein</fullName>
    </submittedName>
</protein>
<proteinExistence type="predicted"/>
<reference evidence="1" key="1">
    <citation type="journal article" date="2005" name="PLoS Biol.">
        <title>The genomes of Oryza sativa: a history of duplications.</title>
        <authorList>
            <person name="Yu J."/>
            <person name="Wang J."/>
            <person name="Lin W."/>
            <person name="Li S."/>
            <person name="Li H."/>
            <person name="Zhou J."/>
            <person name="Ni P."/>
            <person name="Dong W."/>
            <person name="Hu S."/>
            <person name="Zeng C."/>
            <person name="Zhang J."/>
            <person name="Zhang Y."/>
            <person name="Li R."/>
            <person name="Xu Z."/>
            <person name="Li S."/>
            <person name="Li X."/>
            <person name="Zheng H."/>
            <person name="Cong L."/>
            <person name="Lin L."/>
            <person name="Yin J."/>
            <person name="Geng J."/>
            <person name="Li G."/>
            <person name="Shi J."/>
            <person name="Liu J."/>
            <person name="Lv H."/>
            <person name="Li J."/>
            <person name="Wang J."/>
            <person name="Deng Y."/>
            <person name="Ran L."/>
            <person name="Shi X."/>
            <person name="Wang X."/>
            <person name="Wu Q."/>
            <person name="Li C."/>
            <person name="Ren X."/>
            <person name="Wang J."/>
            <person name="Wang X."/>
            <person name="Li D."/>
            <person name="Liu D."/>
            <person name="Zhang X."/>
            <person name="Ji Z."/>
            <person name="Zhao W."/>
            <person name="Sun Y."/>
            <person name="Zhang Z."/>
            <person name="Bao J."/>
            <person name="Han Y."/>
            <person name="Dong L."/>
            <person name="Ji J."/>
            <person name="Chen P."/>
            <person name="Wu S."/>
            <person name="Liu J."/>
            <person name="Xiao Y."/>
            <person name="Bu D."/>
            <person name="Tan J."/>
            <person name="Yang L."/>
            <person name="Ye C."/>
            <person name="Zhang J."/>
            <person name="Xu J."/>
            <person name="Zhou Y."/>
            <person name="Yu Y."/>
            <person name="Zhang B."/>
            <person name="Zhuang S."/>
            <person name="Wei H."/>
            <person name="Liu B."/>
            <person name="Lei M."/>
            <person name="Yu H."/>
            <person name="Li Y."/>
            <person name="Xu H."/>
            <person name="Wei S."/>
            <person name="He X."/>
            <person name="Fang L."/>
            <person name="Zhang Z."/>
            <person name="Zhang Y."/>
            <person name="Huang X."/>
            <person name="Su Z."/>
            <person name="Tong W."/>
            <person name="Li J."/>
            <person name="Tong Z."/>
            <person name="Li S."/>
            <person name="Ye J."/>
            <person name="Wang L."/>
            <person name="Fang L."/>
            <person name="Lei T."/>
            <person name="Chen C."/>
            <person name="Chen H."/>
            <person name="Xu Z."/>
            <person name="Li H."/>
            <person name="Huang H."/>
            <person name="Zhang F."/>
            <person name="Xu H."/>
            <person name="Li N."/>
            <person name="Zhao C."/>
            <person name="Li S."/>
            <person name="Dong L."/>
            <person name="Huang Y."/>
            <person name="Li L."/>
            <person name="Xi Y."/>
            <person name="Qi Q."/>
            <person name="Li W."/>
            <person name="Zhang B."/>
            <person name="Hu W."/>
            <person name="Zhang Y."/>
            <person name="Tian X."/>
            <person name="Jiao Y."/>
            <person name="Liang X."/>
            <person name="Jin J."/>
            <person name="Gao L."/>
            <person name="Zheng W."/>
            <person name="Hao B."/>
            <person name="Liu S."/>
            <person name="Wang W."/>
            <person name="Yuan L."/>
            <person name="Cao M."/>
            <person name="McDermott J."/>
            <person name="Samudrala R."/>
            <person name="Wang J."/>
            <person name="Wong G.K."/>
            <person name="Yang H."/>
        </authorList>
    </citation>
    <scope>NUCLEOTIDE SEQUENCE [LARGE SCALE GENOMIC DNA]</scope>
</reference>
<evidence type="ECO:0000313" key="1">
    <source>
        <dbReference type="EMBL" id="EEE63894.1"/>
    </source>
</evidence>
<name>B9FPV0_ORYSJ</name>
<dbReference type="Proteomes" id="UP000007752">
    <property type="component" value="Chromosome 5"/>
</dbReference>
<dbReference type="EMBL" id="CM000142">
    <property type="protein sequence ID" value="EEE63894.1"/>
    <property type="molecule type" value="Genomic_DNA"/>
</dbReference>
<organism evidence="1">
    <name type="scientific">Oryza sativa subsp. japonica</name>
    <name type="common">Rice</name>
    <dbReference type="NCBI Taxonomy" id="39947"/>
    <lineage>
        <taxon>Eukaryota</taxon>
        <taxon>Viridiplantae</taxon>
        <taxon>Streptophyta</taxon>
        <taxon>Embryophyta</taxon>
        <taxon>Tracheophyta</taxon>
        <taxon>Spermatophyta</taxon>
        <taxon>Magnoliopsida</taxon>
        <taxon>Liliopsida</taxon>
        <taxon>Poales</taxon>
        <taxon>Poaceae</taxon>
        <taxon>BOP clade</taxon>
        <taxon>Oryzoideae</taxon>
        <taxon>Oryzeae</taxon>
        <taxon>Oryzinae</taxon>
        <taxon>Oryza</taxon>
        <taxon>Oryza sativa</taxon>
    </lineage>
</organism>